<comment type="subcellular location">
    <subcellularLocation>
        <location evidence="1">Membrane</location>
        <topology evidence="1">Multi-pass membrane protein</topology>
    </subcellularLocation>
</comment>
<evidence type="ECO:0000313" key="8">
    <source>
        <dbReference type="Proteomes" id="UP001227162"/>
    </source>
</evidence>
<keyword evidence="8" id="KW-1185">Reference proteome</keyword>
<evidence type="ECO:0000256" key="5">
    <source>
        <dbReference type="SAM" id="Phobius"/>
    </source>
</evidence>
<evidence type="ECO:0000256" key="2">
    <source>
        <dbReference type="ARBA" id="ARBA00022692"/>
    </source>
</evidence>
<sequence>MYTDSSSFHLPDPERQPEFYADVPAKRLLAFVVDTVLILLLTLGLVLFTAGLAIFVFLPLWWVLNFAYRYVTLARGSATWGMRLFAIEFRDARGQSLDQTTAFLHTLGFMLSCTFLPLQAISIVLMLTDPAKQGLTDKFLGTVAMNRRAGY</sequence>
<dbReference type="RefSeq" id="WP_317624803.1">
    <property type="nucleotide sequence ID" value="NZ_JANFFA010000001.1"/>
</dbReference>
<dbReference type="GO" id="GO:0016020">
    <property type="term" value="C:membrane"/>
    <property type="evidence" value="ECO:0007669"/>
    <property type="project" value="UniProtKB-SubCell"/>
</dbReference>
<dbReference type="Pfam" id="PF06271">
    <property type="entry name" value="RDD"/>
    <property type="match status" value="1"/>
</dbReference>
<dbReference type="Proteomes" id="UP001227162">
    <property type="component" value="Unassembled WGS sequence"/>
</dbReference>
<keyword evidence="2 5" id="KW-0812">Transmembrane</keyword>
<feature type="transmembrane region" description="Helical" evidence="5">
    <location>
        <begin position="36"/>
        <end position="61"/>
    </location>
</feature>
<proteinExistence type="predicted"/>
<keyword evidence="4 5" id="KW-0472">Membrane</keyword>
<evidence type="ECO:0000313" key="7">
    <source>
        <dbReference type="EMBL" id="MDQ2093206.1"/>
    </source>
</evidence>
<keyword evidence="3 5" id="KW-1133">Transmembrane helix</keyword>
<reference evidence="7" key="2">
    <citation type="submission" date="2023-04" db="EMBL/GenBank/DDBJ databases">
        <title>'Rhodoalgimonas zhirmunskyi' gen. nov., isolated from a red alga.</title>
        <authorList>
            <person name="Nedashkovskaya O.I."/>
            <person name="Otstavnykh N.Y."/>
            <person name="Bystritskaya E.P."/>
            <person name="Balabanova L.A."/>
            <person name="Isaeva M.P."/>
        </authorList>
    </citation>
    <scope>NUCLEOTIDE SEQUENCE</scope>
    <source>
        <strain evidence="7">10Alg 79</strain>
    </source>
</reference>
<dbReference type="InterPro" id="IPR010432">
    <property type="entry name" value="RDD"/>
</dbReference>
<evidence type="ECO:0000259" key="6">
    <source>
        <dbReference type="Pfam" id="PF06271"/>
    </source>
</evidence>
<evidence type="ECO:0000256" key="1">
    <source>
        <dbReference type="ARBA" id="ARBA00004141"/>
    </source>
</evidence>
<dbReference type="EMBL" id="JANFFA010000001">
    <property type="protein sequence ID" value="MDQ2093206.1"/>
    <property type="molecule type" value="Genomic_DNA"/>
</dbReference>
<gene>
    <name evidence="7" type="ORF">NOI20_03710</name>
</gene>
<reference evidence="7" key="1">
    <citation type="submission" date="2022-07" db="EMBL/GenBank/DDBJ databases">
        <authorList>
            <person name="Otstavnykh N."/>
            <person name="Isaeva M."/>
            <person name="Bystritskaya E."/>
        </authorList>
    </citation>
    <scope>NUCLEOTIDE SEQUENCE</scope>
    <source>
        <strain evidence="7">10Alg 79</strain>
    </source>
</reference>
<accession>A0AAJ1UAX6</accession>
<comment type="caution">
    <text evidence="7">The sequence shown here is derived from an EMBL/GenBank/DDBJ whole genome shotgun (WGS) entry which is preliminary data.</text>
</comment>
<name>A0AAJ1UAX6_9RHOB</name>
<evidence type="ECO:0000256" key="4">
    <source>
        <dbReference type="ARBA" id="ARBA00023136"/>
    </source>
</evidence>
<protein>
    <submittedName>
        <fullName evidence="7">RDD family protein</fullName>
    </submittedName>
</protein>
<feature type="transmembrane region" description="Helical" evidence="5">
    <location>
        <begin position="107"/>
        <end position="127"/>
    </location>
</feature>
<feature type="domain" description="RDD" evidence="6">
    <location>
        <begin position="25"/>
        <end position="140"/>
    </location>
</feature>
<dbReference type="AlphaFoldDB" id="A0AAJ1UAX6"/>
<organism evidence="7 8">
    <name type="scientific">Rhodalgimonas zhirmunskyi</name>
    <dbReference type="NCBI Taxonomy" id="2964767"/>
    <lineage>
        <taxon>Bacteria</taxon>
        <taxon>Pseudomonadati</taxon>
        <taxon>Pseudomonadota</taxon>
        <taxon>Alphaproteobacteria</taxon>
        <taxon>Rhodobacterales</taxon>
        <taxon>Roseobacteraceae</taxon>
        <taxon>Rhodalgimonas</taxon>
    </lineage>
</organism>
<evidence type="ECO:0000256" key="3">
    <source>
        <dbReference type="ARBA" id="ARBA00022989"/>
    </source>
</evidence>